<dbReference type="EMBL" id="JAHMHR010000002">
    <property type="protein sequence ID" value="KAK1700766.1"/>
    <property type="molecule type" value="Genomic_DNA"/>
</dbReference>
<dbReference type="AlphaFoldDB" id="A0AAJ0AZN5"/>
<dbReference type="InterPro" id="IPR002523">
    <property type="entry name" value="MgTranspt_CorA/ZnTranspt_ZntB"/>
</dbReference>
<dbReference type="Gene3D" id="1.20.58.340">
    <property type="entry name" value="Magnesium transport protein CorA, transmembrane region"/>
    <property type="match status" value="1"/>
</dbReference>
<sequence length="496" mass="56548">MSEGHVFQKGDCVQCNEDWTYTSLTAALHHLHSAHTNCPLEASTNNIFEDPCTAFIKESSSQTETFTNNETTSACHSFYTSINSINKKVQNIHCSVSGTSDENGTRNLRPHLLTNLVHAFEEIVAKFVVAGRFLKQKNLARLQIPDDRDGVALVPLNALEAWEKEIDDKITELLNLARRDVIILGTSKRDIDRLIIAPVGPECLLATIIANVENNTMLQGNHRRVDIIRYYRKLTARLRFGAISDPKRKRFLEISALEEELEALRALVHVQRRLTIAYRNILDPAGFDSIQTDWSYLKDRHAMFRLERTLLNSQNQKLAEDDDTLRRLQMIASGVRNSLKQNIEILEEGHGKAIRVFTIVTLFFLPLSFVTSFFGMNTKDVRDIDWDQKLFWMSALPVTIGVMATAFVYGYKWDSVASYLSVIFPTQKAVSPRHISRDDMMPLMEDKVEDRTSHNSPAGETPRSRWPERLSHRITRRQGKTGRGIPRRQTGDSLLI</sequence>
<dbReference type="GeneID" id="85450097"/>
<evidence type="ECO:0000256" key="1">
    <source>
        <dbReference type="ARBA" id="ARBA00004651"/>
    </source>
</evidence>
<evidence type="ECO:0000256" key="3">
    <source>
        <dbReference type="ARBA" id="ARBA00022989"/>
    </source>
</evidence>
<dbReference type="Proteomes" id="UP001224890">
    <property type="component" value="Unassembled WGS sequence"/>
</dbReference>
<dbReference type="GO" id="GO:0005886">
    <property type="term" value="C:plasma membrane"/>
    <property type="evidence" value="ECO:0007669"/>
    <property type="project" value="UniProtKB-SubCell"/>
</dbReference>
<dbReference type="GO" id="GO:0015095">
    <property type="term" value="F:magnesium ion transmembrane transporter activity"/>
    <property type="evidence" value="ECO:0007669"/>
    <property type="project" value="TreeGrafter"/>
</dbReference>
<feature type="transmembrane region" description="Helical" evidence="6">
    <location>
        <begin position="356"/>
        <end position="378"/>
    </location>
</feature>
<gene>
    <name evidence="7" type="ORF">BDP55DRAFT_143885</name>
</gene>
<keyword evidence="2 6" id="KW-0812">Transmembrane</keyword>
<protein>
    <recommendedName>
        <fullName evidence="9">CorA-like Mg2+ transporter</fullName>
    </recommendedName>
</protein>
<accession>A0AAJ0AZN5</accession>
<dbReference type="GO" id="GO:0000287">
    <property type="term" value="F:magnesium ion binding"/>
    <property type="evidence" value="ECO:0007669"/>
    <property type="project" value="TreeGrafter"/>
</dbReference>
<evidence type="ECO:0000256" key="2">
    <source>
        <dbReference type="ARBA" id="ARBA00022692"/>
    </source>
</evidence>
<evidence type="ECO:0008006" key="9">
    <source>
        <dbReference type="Google" id="ProtNLM"/>
    </source>
</evidence>
<reference evidence="7" key="1">
    <citation type="submission" date="2021-06" db="EMBL/GenBank/DDBJ databases">
        <title>Comparative genomics, transcriptomics and evolutionary studies reveal genomic signatures of adaptation to plant cell wall in hemibiotrophic fungi.</title>
        <authorList>
            <consortium name="DOE Joint Genome Institute"/>
            <person name="Baroncelli R."/>
            <person name="Diaz J.F."/>
            <person name="Benocci T."/>
            <person name="Peng M."/>
            <person name="Battaglia E."/>
            <person name="Haridas S."/>
            <person name="Andreopoulos W."/>
            <person name="Labutti K."/>
            <person name="Pangilinan J."/>
            <person name="Floch G.L."/>
            <person name="Makela M.R."/>
            <person name="Henrissat B."/>
            <person name="Grigoriev I.V."/>
            <person name="Crouch J.A."/>
            <person name="De Vries R.P."/>
            <person name="Sukno S.A."/>
            <person name="Thon M.R."/>
        </authorList>
    </citation>
    <scope>NUCLEOTIDE SEQUENCE</scope>
    <source>
        <strain evidence="7">CBS 193.32</strain>
    </source>
</reference>
<feature type="compositionally biased region" description="Basic and acidic residues" evidence="5">
    <location>
        <begin position="462"/>
        <end position="471"/>
    </location>
</feature>
<organism evidence="7 8">
    <name type="scientific">Colletotrichum godetiae</name>
    <dbReference type="NCBI Taxonomy" id="1209918"/>
    <lineage>
        <taxon>Eukaryota</taxon>
        <taxon>Fungi</taxon>
        <taxon>Dikarya</taxon>
        <taxon>Ascomycota</taxon>
        <taxon>Pezizomycotina</taxon>
        <taxon>Sordariomycetes</taxon>
        <taxon>Hypocreomycetidae</taxon>
        <taxon>Glomerellales</taxon>
        <taxon>Glomerellaceae</taxon>
        <taxon>Colletotrichum</taxon>
        <taxon>Colletotrichum acutatum species complex</taxon>
    </lineage>
</organism>
<dbReference type="RefSeq" id="XP_060436523.1">
    <property type="nucleotide sequence ID" value="XM_060565571.1"/>
</dbReference>
<dbReference type="InterPro" id="IPR045863">
    <property type="entry name" value="CorA_TM1_TM2"/>
</dbReference>
<keyword evidence="3 6" id="KW-1133">Transmembrane helix</keyword>
<dbReference type="GO" id="GO:0015087">
    <property type="term" value="F:cobalt ion transmembrane transporter activity"/>
    <property type="evidence" value="ECO:0007669"/>
    <property type="project" value="TreeGrafter"/>
</dbReference>
<evidence type="ECO:0000313" key="7">
    <source>
        <dbReference type="EMBL" id="KAK1700766.1"/>
    </source>
</evidence>
<comment type="caution">
    <text evidence="7">The sequence shown here is derived from an EMBL/GenBank/DDBJ whole genome shotgun (WGS) entry which is preliminary data.</text>
</comment>
<dbReference type="PANTHER" id="PTHR46494">
    <property type="entry name" value="CORA FAMILY METAL ION TRANSPORTER (EUROFUNG)"/>
    <property type="match status" value="1"/>
</dbReference>
<dbReference type="Pfam" id="PF01544">
    <property type="entry name" value="CorA"/>
    <property type="match status" value="1"/>
</dbReference>
<proteinExistence type="predicted"/>
<name>A0AAJ0AZN5_9PEZI</name>
<feature type="transmembrane region" description="Helical" evidence="6">
    <location>
        <begin position="390"/>
        <end position="411"/>
    </location>
</feature>
<evidence type="ECO:0000256" key="6">
    <source>
        <dbReference type="SAM" id="Phobius"/>
    </source>
</evidence>
<evidence type="ECO:0000313" key="8">
    <source>
        <dbReference type="Proteomes" id="UP001224890"/>
    </source>
</evidence>
<dbReference type="PANTHER" id="PTHR46494:SF1">
    <property type="entry name" value="CORA FAMILY METAL ION TRANSPORTER (EUROFUNG)"/>
    <property type="match status" value="1"/>
</dbReference>
<comment type="subcellular location">
    <subcellularLocation>
        <location evidence="1">Cell membrane</location>
        <topology evidence="1">Multi-pass membrane protein</topology>
    </subcellularLocation>
</comment>
<keyword evidence="8" id="KW-1185">Reference proteome</keyword>
<dbReference type="SUPFAM" id="SSF144083">
    <property type="entry name" value="Magnesium transport protein CorA, transmembrane region"/>
    <property type="match status" value="1"/>
</dbReference>
<feature type="region of interest" description="Disordered" evidence="5">
    <location>
        <begin position="448"/>
        <end position="496"/>
    </location>
</feature>
<evidence type="ECO:0000256" key="5">
    <source>
        <dbReference type="SAM" id="MobiDB-lite"/>
    </source>
</evidence>
<keyword evidence="4 6" id="KW-0472">Membrane</keyword>
<evidence type="ECO:0000256" key="4">
    <source>
        <dbReference type="ARBA" id="ARBA00023136"/>
    </source>
</evidence>
<dbReference type="GO" id="GO:0050897">
    <property type="term" value="F:cobalt ion binding"/>
    <property type="evidence" value="ECO:0007669"/>
    <property type="project" value="TreeGrafter"/>
</dbReference>